<sequence length="675" mass="69315">MSLRREFLAADLPASITVALLAVPLSLGIAAASGAPPIAGLVAAVVGGIVAGGLSGAPLQVSGPAAGLTVIVLGLVGDYGWATMCAITLLAGLVQVAAGFTRRGRLALNLPPAVVHGMLAGIGVVIVLSQLCVVLGVPGKETPLQNLVSLPTALSFDRIESAAVGAITVGVLLGWPRLPYVRRVPAALVAVATAAAAVALFGWQVPRLNLPSDPFAALTRPVLPTGDWGGIALAVLTVALIASVETLLSAVAVDKLHSGRHADLDRELLAQGAANTVSGLAGGLPVTGVIVRSSANVAAGARTRASTILHGVWVAASALAGAGLLELVPLAALSALLVVVGVRLVNPGHLRELRHHREILPYLVTAVGVVAINLVAGVALGVATAAALGLWRLSHSQISLDGDHLKISGSLLFFTTARLTRVLRDIPPGRNVHLDLRADFLDHAAQAALSGWVADYRRRGGNVAVTDPSHHLTAGRRPARRKPVHRWLAPHHVTPRLETGLRSYHAQHAPPAVLDLLSGGQQPSHMFIGCADSHIVPHLITGSGPGDQFCVRNIGNLVPRHGEDPGMDTAVDYAVSVLGVTTVIVCGHSPCGGIRAALRTRHGWLRHAALGPSTLDDAARLNIVAQLDNLATHPAVATAGSAGRLRLIGLYADTVAATVARVGPDGVLLDPEPLH</sequence>
<feature type="transmembrane region" description="Helical" evidence="7">
    <location>
        <begin position="113"/>
        <end position="138"/>
    </location>
</feature>
<protein>
    <submittedName>
        <fullName evidence="9">SulP family inorganic anion transporter</fullName>
    </submittedName>
</protein>
<evidence type="ECO:0000256" key="1">
    <source>
        <dbReference type="ARBA" id="ARBA00004141"/>
    </source>
</evidence>
<evidence type="ECO:0000256" key="3">
    <source>
        <dbReference type="ARBA" id="ARBA00022692"/>
    </source>
</evidence>
<dbReference type="Pfam" id="PF00916">
    <property type="entry name" value="Sulfate_transp"/>
    <property type="match status" value="1"/>
</dbReference>
<evidence type="ECO:0000256" key="2">
    <source>
        <dbReference type="ARBA" id="ARBA00006217"/>
    </source>
</evidence>
<evidence type="ECO:0000313" key="9">
    <source>
        <dbReference type="EMBL" id="MFC4132559.1"/>
    </source>
</evidence>
<evidence type="ECO:0000256" key="7">
    <source>
        <dbReference type="SAM" id="Phobius"/>
    </source>
</evidence>
<comment type="caution">
    <text evidence="9">The sequence shown here is derived from an EMBL/GenBank/DDBJ whole genome shotgun (WGS) entry which is preliminary data.</text>
</comment>
<keyword evidence="10" id="KW-1185">Reference proteome</keyword>
<comment type="subcellular location">
    <subcellularLocation>
        <location evidence="1">Membrane</location>
        <topology evidence="1">Multi-pass membrane protein</topology>
    </subcellularLocation>
</comment>
<comment type="similarity">
    <text evidence="2">Belongs to the beta-class carbonic anhydrase family.</text>
</comment>
<dbReference type="SUPFAM" id="SSF53056">
    <property type="entry name" value="beta-carbonic anhydrase, cab"/>
    <property type="match status" value="1"/>
</dbReference>
<comment type="function">
    <text evidence="6">Catalyzes the reversible hydration of carbon dioxide to form bicarbonate.</text>
</comment>
<dbReference type="RefSeq" id="WP_253753033.1">
    <property type="nucleotide sequence ID" value="NZ_JAMZDZ010000001.1"/>
</dbReference>
<name>A0ABV8LP86_9ACTN</name>
<feature type="transmembrane region" description="Helical" evidence="7">
    <location>
        <begin position="158"/>
        <end position="175"/>
    </location>
</feature>
<evidence type="ECO:0000259" key="8">
    <source>
        <dbReference type="Pfam" id="PF00916"/>
    </source>
</evidence>
<keyword evidence="3 7" id="KW-0812">Transmembrane</keyword>
<dbReference type="InterPro" id="IPR011547">
    <property type="entry name" value="SLC26A/SulP_dom"/>
</dbReference>
<evidence type="ECO:0000256" key="6">
    <source>
        <dbReference type="ARBA" id="ARBA00024993"/>
    </source>
</evidence>
<evidence type="ECO:0000313" key="10">
    <source>
        <dbReference type="Proteomes" id="UP001595816"/>
    </source>
</evidence>
<dbReference type="InterPro" id="IPR001765">
    <property type="entry name" value="Carbonic_anhydrase"/>
</dbReference>
<feature type="transmembrane region" description="Helical" evidence="7">
    <location>
        <begin position="312"/>
        <end position="339"/>
    </location>
</feature>
<dbReference type="Gene3D" id="3.30.750.24">
    <property type="entry name" value="STAS domain"/>
    <property type="match status" value="1"/>
</dbReference>
<proteinExistence type="inferred from homology"/>
<dbReference type="InterPro" id="IPR036513">
    <property type="entry name" value="STAS_dom_sf"/>
</dbReference>
<feature type="transmembrane region" description="Helical" evidence="7">
    <location>
        <begin position="79"/>
        <end position="101"/>
    </location>
</feature>
<dbReference type="Pfam" id="PF00484">
    <property type="entry name" value="Pro_CA"/>
    <property type="match status" value="1"/>
</dbReference>
<dbReference type="EMBL" id="JBHSAY010000009">
    <property type="protein sequence ID" value="MFC4132559.1"/>
    <property type="molecule type" value="Genomic_DNA"/>
</dbReference>
<evidence type="ECO:0000256" key="5">
    <source>
        <dbReference type="ARBA" id="ARBA00023136"/>
    </source>
</evidence>
<reference evidence="10" key="1">
    <citation type="journal article" date="2019" name="Int. J. Syst. Evol. Microbiol.">
        <title>The Global Catalogue of Microorganisms (GCM) 10K type strain sequencing project: providing services to taxonomists for standard genome sequencing and annotation.</title>
        <authorList>
            <consortium name="The Broad Institute Genomics Platform"/>
            <consortium name="The Broad Institute Genome Sequencing Center for Infectious Disease"/>
            <person name="Wu L."/>
            <person name="Ma J."/>
        </authorList>
    </citation>
    <scope>NUCLEOTIDE SEQUENCE [LARGE SCALE GENOMIC DNA]</scope>
    <source>
        <strain evidence="10">CGMCC 4.7289</strain>
    </source>
</reference>
<feature type="transmembrane region" description="Helical" evidence="7">
    <location>
        <begin position="38"/>
        <end position="59"/>
    </location>
</feature>
<feature type="transmembrane region" description="Helical" evidence="7">
    <location>
        <begin position="359"/>
        <end position="391"/>
    </location>
</feature>
<keyword evidence="4 7" id="KW-1133">Transmembrane helix</keyword>
<dbReference type="InterPro" id="IPR001902">
    <property type="entry name" value="SLC26A/SulP_fam"/>
</dbReference>
<gene>
    <name evidence="9" type="ORF">ACFOZ4_18270</name>
</gene>
<dbReference type="InterPro" id="IPR036874">
    <property type="entry name" value="Carbonic_anhydrase_sf"/>
</dbReference>
<feature type="transmembrane region" description="Helical" evidence="7">
    <location>
        <begin position="12"/>
        <end position="31"/>
    </location>
</feature>
<dbReference type="SMART" id="SM00947">
    <property type="entry name" value="Pro_CA"/>
    <property type="match status" value="1"/>
</dbReference>
<evidence type="ECO:0000256" key="4">
    <source>
        <dbReference type="ARBA" id="ARBA00022989"/>
    </source>
</evidence>
<keyword evidence="5 7" id="KW-0472">Membrane</keyword>
<accession>A0ABV8LP86</accession>
<feature type="transmembrane region" description="Helical" evidence="7">
    <location>
        <begin position="228"/>
        <end position="253"/>
    </location>
</feature>
<dbReference type="PANTHER" id="PTHR11814">
    <property type="entry name" value="SULFATE TRANSPORTER"/>
    <property type="match status" value="1"/>
</dbReference>
<dbReference type="Gene3D" id="3.40.1050.10">
    <property type="entry name" value="Carbonic anhydrase"/>
    <property type="match status" value="1"/>
</dbReference>
<dbReference type="Proteomes" id="UP001595816">
    <property type="component" value="Unassembled WGS sequence"/>
</dbReference>
<organism evidence="9 10">
    <name type="scientific">Hamadaea flava</name>
    <dbReference type="NCBI Taxonomy" id="1742688"/>
    <lineage>
        <taxon>Bacteria</taxon>
        <taxon>Bacillati</taxon>
        <taxon>Actinomycetota</taxon>
        <taxon>Actinomycetes</taxon>
        <taxon>Micromonosporales</taxon>
        <taxon>Micromonosporaceae</taxon>
        <taxon>Hamadaea</taxon>
    </lineage>
</organism>
<feature type="transmembrane region" description="Helical" evidence="7">
    <location>
        <begin position="187"/>
        <end position="205"/>
    </location>
</feature>
<feature type="domain" description="SLC26A/SulP transporter" evidence="8">
    <location>
        <begin position="8"/>
        <end position="356"/>
    </location>
</feature>